<dbReference type="EMBL" id="CP111012">
    <property type="protein sequence ID" value="WAQ94092.1"/>
    <property type="molecule type" value="Genomic_DNA"/>
</dbReference>
<evidence type="ECO:0000313" key="3">
    <source>
        <dbReference type="Proteomes" id="UP001164746"/>
    </source>
</evidence>
<evidence type="ECO:0000256" key="1">
    <source>
        <dbReference type="SAM" id="MobiDB-lite"/>
    </source>
</evidence>
<protein>
    <submittedName>
        <fullName evidence="2">Uncharacterized protein</fullName>
    </submittedName>
</protein>
<reference evidence="2" key="1">
    <citation type="submission" date="2022-11" db="EMBL/GenBank/DDBJ databases">
        <title>Centuries of genome instability and evolution in soft-shell clam transmissible cancer (bioRxiv).</title>
        <authorList>
            <person name="Hart S.F.M."/>
            <person name="Yonemitsu M.A."/>
            <person name="Giersch R.M."/>
            <person name="Beal B.F."/>
            <person name="Arriagada G."/>
            <person name="Davis B.W."/>
            <person name="Ostrander E.A."/>
            <person name="Goff S.P."/>
            <person name="Metzger M.J."/>
        </authorList>
    </citation>
    <scope>NUCLEOTIDE SEQUENCE</scope>
    <source>
        <strain evidence="2">MELC-2E11</strain>
        <tissue evidence="2">Siphon/mantle</tissue>
    </source>
</reference>
<sequence length="196" mass="22482">MAPKDDDGRERKKEYGPTLVTSIADAYKGPMVKVNDAIIYMTPKKSYSRPCGKEADPHLPRWPGSPPGPLHAQQKTRPGIPLNNSILHIDNAVSHTAEMTRYEIVGPRLRDNFPTTSISAYPAMRSHTYCGRENQHMQGREDQHMQGREELHMQGQEDLHMQGREDQHMQGREDLHMQRWEDLHMQGGKDLHMLGR</sequence>
<organism evidence="2 3">
    <name type="scientific">Mya arenaria</name>
    <name type="common">Soft-shell clam</name>
    <dbReference type="NCBI Taxonomy" id="6604"/>
    <lineage>
        <taxon>Eukaryota</taxon>
        <taxon>Metazoa</taxon>
        <taxon>Spiralia</taxon>
        <taxon>Lophotrochozoa</taxon>
        <taxon>Mollusca</taxon>
        <taxon>Bivalvia</taxon>
        <taxon>Autobranchia</taxon>
        <taxon>Heteroconchia</taxon>
        <taxon>Euheterodonta</taxon>
        <taxon>Imparidentia</taxon>
        <taxon>Neoheterodontei</taxon>
        <taxon>Myida</taxon>
        <taxon>Myoidea</taxon>
        <taxon>Myidae</taxon>
        <taxon>Mya</taxon>
    </lineage>
</organism>
<gene>
    <name evidence="2" type="ORF">MAR_006563</name>
</gene>
<name>A0ABY7D8W9_MYAAR</name>
<feature type="region of interest" description="Disordered" evidence="1">
    <location>
        <begin position="46"/>
        <end position="75"/>
    </location>
</feature>
<proteinExistence type="predicted"/>
<dbReference type="Proteomes" id="UP001164746">
    <property type="component" value="Chromosome 1"/>
</dbReference>
<evidence type="ECO:0000313" key="2">
    <source>
        <dbReference type="EMBL" id="WAQ94092.1"/>
    </source>
</evidence>
<keyword evidence="3" id="KW-1185">Reference proteome</keyword>
<accession>A0ABY7D8W9</accession>